<reference evidence="4 5" key="1">
    <citation type="submission" date="2020-08" db="EMBL/GenBank/DDBJ databases">
        <title>Genomic Encyclopedia of Type Strains, Phase IV (KMG-IV): sequencing the most valuable type-strain genomes for metagenomic binning, comparative biology and taxonomic classification.</title>
        <authorList>
            <person name="Goeker M."/>
        </authorList>
    </citation>
    <scope>NUCLEOTIDE SEQUENCE [LARGE SCALE GENOMIC DNA]</scope>
    <source>
        <strain evidence="4 5">DSM 21458</strain>
    </source>
</reference>
<dbReference type="Gene3D" id="3.10.450.50">
    <property type="match status" value="1"/>
</dbReference>
<dbReference type="InterPro" id="IPR032710">
    <property type="entry name" value="NTF2-like_dom_sf"/>
</dbReference>
<dbReference type="Proteomes" id="UP000569951">
    <property type="component" value="Unassembled WGS sequence"/>
</dbReference>
<proteinExistence type="inferred from homology"/>
<dbReference type="EMBL" id="JACHHG010000003">
    <property type="protein sequence ID" value="MBB6097564.1"/>
    <property type="molecule type" value="Genomic_DNA"/>
</dbReference>
<dbReference type="Pfam" id="PF17775">
    <property type="entry name" value="YchJ_M-like"/>
    <property type="match status" value="1"/>
</dbReference>
<dbReference type="InterPro" id="IPR023006">
    <property type="entry name" value="YchJ-like"/>
</dbReference>
<evidence type="ECO:0000256" key="1">
    <source>
        <dbReference type="ARBA" id="ARBA00010839"/>
    </source>
</evidence>
<comment type="similarity">
    <text evidence="1 2">Belongs to the UPF0225 family.</text>
</comment>
<evidence type="ECO:0000313" key="5">
    <source>
        <dbReference type="Proteomes" id="UP000569951"/>
    </source>
</evidence>
<dbReference type="SUPFAM" id="SSF54427">
    <property type="entry name" value="NTF2-like"/>
    <property type="match status" value="1"/>
</dbReference>
<evidence type="ECO:0000256" key="2">
    <source>
        <dbReference type="HAMAP-Rule" id="MF_00612"/>
    </source>
</evidence>
<dbReference type="Pfam" id="PF02810">
    <property type="entry name" value="SEC-C"/>
    <property type="match status" value="1"/>
</dbReference>
<accession>A0A841HY37</accession>
<dbReference type="RefSeq" id="WP_183985121.1">
    <property type="nucleotide sequence ID" value="NZ_JACHHG010000003.1"/>
</dbReference>
<keyword evidence="5" id="KW-1185">Reference proteome</keyword>
<protein>
    <recommendedName>
        <fullName evidence="2">UPF0225 protein HNR42_000981</fullName>
    </recommendedName>
</protein>
<evidence type="ECO:0000259" key="3">
    <source>
        <dbReference type="Pfam" id="PF17775"/>
    </source>
</evidence>
<dbReference type="InterPro" id="IPR048469">
    <property type="entry name" value="YchJ-like_M"/>
</dbReference>
<name>A0A841HY37_9DEIO</name>
<organism evidence="4 5">
    <name type="scientific">Deinobacterium chartae</name>
    <dbReference type="NCBI Taxonomy" id="521158"/>
    <lineage>
        <taxon>Bacteria</taxon>
        <taxon>Thermotogati</taxon>
        <taxon>Deinococcota</taxon>
        <taxon>Deinococci</taxon>
        <taxon>Deinococcales</taxon>
        <taxon>Deinococcaceae</taxon>
        <taxon>Deinobacterium</taxon>
    </lineage>
</organism>
<sequence length="130" mass="14246">MVYPAFKPCPCGSGRSFSACCGPLLGGEAAPTAEHLMRSRYTAYALGQEDYLLRTWAAATRPASLGLGADGVRWQSLEVRCREGGQAGDDTGTVEFVARFSVGGERHRMHEVSRFVREGGEWRYLDGELR</sequence>
<evidence type="ECO:0000313" key="4">
    <source>
        <dbReference type="EMBL" id="MBB6097564.1"/>
    </source>
</evidence>
<dbReference type="HAMAP" id="MF_00612">
    <property type="entry name" value="UPF0225"/>
    <property type="match status" value="1"/>
</dbReference>
<dbReference type="InterPro" id="IPR004027">
    <property type="entry name" value="SEC_C_motif"/>
</dbReference>
<dbReference type="SUPFAM" id="SSF103642">
    <property type="entry name" value="Sec-C motif"/>
    <property type="match status" value="1"/>
</dbReference>
<comment type="caution">
    <text evidence="4">The sequence shown here is derived from an EMBL/GenBank/DDBJ whole genome shotgun (WGS) entry which is preliminary data.</text>
</comment>
<dbReference type="PANTHER" id="PTHR33747:SF1">
    <property type="entry name" value="ADENYLATE CYCLASE-ASSOCIATED CAP C-TERMINAL DOMAIN-CONTAINING PROTEIN"/>
    <property type="match status" value="1"/>
</dbReference>
<dbReference type="AlphaFoldDB" id="A0A841HY37"/>
<gene>
    <name evidence="4" type="ORF">HNR42_000981</name>
</gene>
<feature type="domain" description="YchJ-like middle NTF2-like" evidence="3">
    <location>
        <begin position="32"/>
        <end position="127"/>
    </location>
</feature>
<dbReference type="PANTHER" id="PTHR33747">
    <property type="entry name" value="UPF0225 PROTEIN SCO1677"/>
    <property type="match status" value="1"/>
</dbReference>